<feature type="coiled-coil region" evidence="1">
    <location>
        <begin position="398"/>
        <end position="474"/>
    </location>
</feature>
<dbReference type="OrthoDB" id="343070at2759"/>
<feature type="region of interest" description="Disordered" evidence="2">
    <location>
        <begin position="304"/>
        <end position="332"/>
    </location>
</feature>
<comment type="caution">
    <text evidence="3">The sequence shown here is derived from an EMBL/GenBank/DDBJ whole genome shotgun (WGS) entry which is preliminary data.</text>
</comment>
<dbReference type="AlphaFoldDB" id="A0A9Q0MT97"/>
<reference evidence="3" key="1">
    <citation type="submission" date="2022-07" db="EMBL/GenBank/DDBJ databases">
        <authorList>
            <person name="Trinca V."/>
            <person name="Uliana J.V.C."/>
            <person name="Torres T.T."/>
            <person name="Ward R.J."/>
            <person name="Monesi N."/>
        </authorList>
    </citation>
    <scope>NUCLEOTIDE SEQUENCE</scope>
    <source>
        <strain evidence="3">HSMRA1968</strain>
        <tissue evidence="3">Whole embryos</tissue>
    </source>
</reference>
<feature type="region of interest" description="Disordered" evidence="2">
    <location>
        <begin position="1"/>
        <end position="22"/>
    </location>
</feature>
<evidence type="ECO:0000256" key="1">
    <source>
        <dbReference type="SAM" id="Coils"/>
    </source>
</evidence>
<sequence>MAARPTRKEKRQFKYSATTAEDNSEKLRNQLNVVLCRVAHLVETHKQDSTDCPAKPDKHVNENDRLVTTSIEKDAITENFENEVLQSEVERRSQRLIENTMNEYFFLGEPNETMNQLANTKTGNLQQKRTHESNLFNVKVNEPAGQQQFKRMRLTNDTERQHDRSEVHTLWKQNVRMKYLEGQINFLEKRLHGEEYFLDYKLHGLCEQINKDTRILEEQNQECKKIIGKLETWNTKLGEEARQLNVQLSKAQIESVPLTKNCERRLRTNQSIDIDEKKKALHSERISQIDLKLSEITSKRHNLEGRIRREKQLDDQRSASTKKSQDVKTGLRSEMESFHRQAVDLADELKQKQAQIEYLLTQLLAANEQIENNSLLVSKHRNELERSKKKEIETNVKLQTICAELHNLEEYVKNVENKYERQCLAHSTDLVTLNLQKDQIEQLKLAKDEAEFLNKTFIESRQELKNKVLSLEERINIFVYLLERQNLLPSSLEQLCDSFRNESFSDEDFKDLASKQVFEVFKYLKRVKDMALAQIEMVNNEEARLSIMLNKRIDKDLRRNIDTSIEQTHSNNQLQYTEKMKNPEAQLVPLKEQNRELQYERKIEELNTTSKDLIYENAKRNKNEVKASLEPPMRGSGSITVKEVKFSQISEEGNERNEAVDSIEDDAMCFSCEFLKILDDTSTMRM</sequence>
<evidence type="ECO:0000313" key="4">
    <source>
        <dbReference type="Proteomes" id="UP001151699"/>
    </source>
</evidence>
<accession>A0A9Q0MT97</accession>
<proteinExistence type="predicted"/>
<feature type="coiled-coil region" evidence="1">
    <location>
        <begin position="216"/>
        <end position="254"/>
    </location>
</feature>
<dbReference type="Proteomes" id="UP001151699">
    <property type="component" value="Chromosome C"/>
</dbReference>
<name>A0A9Q0MT97_9DIPT</name>
<gene>
    <name evidence="3" type="ORF">Bhyg_14533</name>
</gene>
<evidence type="ECO:0000256" key="2">
    <source>
        <dbReference type="SAM" id="MobiDB-lite"/>
    </source>
</evidence>
<protein>
    <submittedName>
        <fullName evidence="3">Uncharacterized protein</fullName>
    </submittedName>
</protein>
<keyword evidence="1" id="KW-0175">Coiled coil</keyword>
<feature type="compositionally biased region" description="Basic residues" evidence="2">
    <location>
        <begin position="1"/>
        <end position="13"/>
    </location>
</feature>
<dbReference type="EMBL" id="WJQU01000004">
    <property type="protein sequence ID" value="KAJ6635947.1"/>
    <property type="molecule type" value="Genomic_DNA"/>
</dbReference>
<feature type="coiled-coil region" evidence="1">
    <location>
        <begin position="335"/>
        <end position="369"/>
    </location>
</feature>
<evidence type="ECO:0000313" key="3">
    <source>
        <dbReference type="EMBL" id="KAJ6635947.1"/>
    </source>
</evidence>
<organism evidence="3 4">
    <name type="scientific">Pseudolycoriella hygida</name>
    <dbReference type="NCBI Taxonomy" id="35572"/>
    <lineage>
        <taxon>Eukaryota</taxon>
        <taxon>Metazoa</taxon>
        <taxon>Ecdysozoa</taxon>
        <taxon>Arthropoda</taxon>
        <taxon>Hexapoda</taxon>
        <taxon>Insecta</taxon>
        <taxon>Pterygota</taxon>
        <taxon>Neoptera</taxon>
        <taxon>Endopterygota</taxon>
        <taxon>Diptera</taxon>
        <taxon>Nematocera</taxon>
        <taxon>Sciaroidea</taxon>
        <taxon>Sciaridae</taxon>
        <taxon>Pseudolycoriella</taxon>
    </lineage>
</organism>
<keyword evidence="4" id="KW-1185">Reference proteome</keyword>